<dbReference type="InterPro" id="IPR000269">
    <property type="entry name" value="Cu_amine_oxidase"/>
</dbReference>
<evidence type="ECO:0000256" key="3">
    <source>
        <dbReference type="SAM" id="MobiDB-lite"/>
    </source>
</evidence>
<keyword evidence="2" id="KW-0560">Oxidoreductase</keyword>
<dbReference type="SMART" id="SM00233">
    <property type="entry name" value="PH"/>
    <property type="match status" value="1"/>
</dbReference>
<dbReference type="Proteomes" id="UP000743370">
    <property type="component" value="Unassembled WGS sequence"/>
</dbReference>
<dbReference type="PANTHER" id="PTHR10638:SF87">
    <property type="entry name" value="AMINE OXIDASE [COPPER-CONTAINING] ALPHA 2, PEROXISOMAL-RELATED"/>
    <property type="match status" value="1"/>
</dbReference>
<dbReference type="GO" id="GO:0009308">
    <property type="term" value="P:amine metabolic process"/>
    <property type="evidence" value="ECO:0007669"/>
    <property type="project" value="UniProtKB-UniRule"/>
</dbReference>
<dbReference type="AlphaFoldDB" id="A0A8T0JY10"/>
<feature type="domain" description="PH" evidence="4">
    <location>
        <begin position="151"/>
        <end position="234"/>
    </location>
</feature>
<feature type="modified residue" description="2',4',5'-topaquinone" evidence="1">
    <location>
        <position position="142"/>
    </location>
</feature>
<sequence>MKDKFVDGCVNMKVRVGSSARTKSTTPNFMREIVVNFDVLLFVPIDDLTLAFDASTPIQKGIFHFSRESNANPNELKEVLAPTLTREDDVPVKISNAICIFEKYARDIMWRHIESKLHDEEIREARLDASLMVRTVSIVGNYDYIINWEFKPSGSIKMRECNIEEVENEDDPPSKSSKDKKSNRPDSGKVNIVFKITNRVPYKSVLKAHSVVVLKAESASDKVEWIKKINSVIQEKGGHIKISSDGDLP</sequence>
<dbReference type="InterPro" id="IPR001849">
    <property type="entry name" value="PH_domain"/>
</dbReference>
<evidence type="ECO:0000313" key="5">
    <source>
        <dbReference type="EMBL" id="KAG2389736.1"/>
    </source>
</evidence>
<keyword evidence="2" id="KW-0186">Copper</keyword>
<dbReference type="PROSITE" id="PS50003">
    <property type="entry name" value="PH_DOMAIN"/>
    <property type="match status" value="1"/>
</dbReference>
<dbReference type="SUPFAM" id="SSF49998">
    <property type="entry name" value="Amine oxidase catalytic domain"/>
    <property type="match status" value="1"/>
</dbReference>
<reference evidence="5 6" key="1">
    <citation type="submission" date="2020-05" db="EMBL/GenBank/DDBJ databases">
        <title>Vigna angularis (adzuki bean) Var. LongXiaoDou No. 4 denovo assembly.</title>
        <authorList>
            <person name="Xiang H."/>
        </authorList>
    </citation>
    <scope>NUCLEOTIDE SEQUENCE [LARGE SCALE GENOMIC DNA]</scope>
    <source>
        <tissue evidence="5">Leaf</tissue>
    </source>
</reference>
<comment type="cofactor">
    <cofactor evidence="2">
        <name>Cu cation</name>
        <dbReference type="ChEBI" id="CHEBI:23378"/>
    </cofactor>
    <text evidence="2">Contains 1 topaquinone per subunit.</text>
</comment>
<keyword evidence="1 2" id="KW-0801">TPQ</keyword>
<protein>
    <recommendedName>
        <fullName evidence="2">Amine oxidase</fullName>
        <ecNumber evidence="2">1.4.3.-</ecNumber>
    </recommendedName>
</protein>
<evidence type="ECO:0000256" key="2">
    <source>
        <dbReference type="RuleBase" id="RU000672"/>
    </source>
</evidence>
<dbReference type="Gene3D" id="2.70.98.20">
    <property type="entry name" value="Copper amine oxidase, catalytic domain"/>
    <property type="match status" value="1"/>
</dbReference>
<name>A0A8T0JY10_PHAAN</name>
<dbReference type="Pfam" id="PF01179">
    <property type="entry name" value="Cu_amine_oxid"/>
    <property type="match status" value="1"/>
</dbReference>
<dbReference type="SUPFAM" id="SSF50729">
    <property type="entry name" value="PH domain-like"/>
    <property type="match status" value="1"/>
</dbReference>
<comment type="similarity">
    <text evidence="2">Belongs to the copper/topaquinone oxidase family.</text>
</comment>
<proteinExistence type="inferred from homology"/>
<dbReference type="GO" id="GO:0008131">
    <property type="term" value="F:primary methylamine oxidase activity"/>
    <property type="evidence" value="ECO:0007669"/>
    <property type="project" value="InterPro"/>
</dbReference>
<evidence type="ECO:0000256" key="1">
    <source>
        <dbReference type="PIRSR" id="PIRSR600269-51"/>
    </source>
</evidence>
<dbReference type="GO" id="GO:0048038">
    <property type="term" value="F:quinone binding"/>
    <property type="evidence" value="ECO:0007669"/>
    <property type="project" value="InterPro"/>
</dbReference>
<dbReference type="GO" id="GO:0005507">
    <property type="term" value="F:copper ion binding"/>
    <property type="evidence" value="ECO:0007669"/>
    <property type="project" value="InterPro"/>
</dbReference>
<keyword evidence="2" id="KW-0479">Metal-binding</keyword>
<accession>A0A8T0JY10</accession>
<dbReference type="InterPro" id="IPR015798">
    <property type="entry name" value="Cu_amine_oxidase_C"/>
</dbReference>
<dbReference type="EC" id="1.4.3.-" evidence="2"/>
<evidence type="ECO:0000313" key="6">
    <source>
        <dbReference type="Proteomes" id="UP000743370"/>
    </source>
</evidence>
<dbReference type="InterPro" id="IPR036460">
    <property type="entry name" value="Cu_amine_oxidase_C_sf"/>
</dbReference>
<organism evidence="5 6">
    <name type="scientific">Phaseolus angularis</name>
    <name type="common">Azuki bean</name>
    <name type="synonym">Vigna angularis</name>
    <dbReference type="NCBI Taxonomy" id="3914"/>
    <lineage>
        <taxon>Eukaryota</taxon>
        <taxon>Viridiplantae</taxon>
        <taxon>Streptophyta</taxon>
        <taxon>Embryophyta</taxon>
        <taxon>Tracheophyta</taxon>
        <taxon>Spermatophyta</taxon>
        <taxon>Magnoliopsida</taxon>
        <taxon>eudicotyledons</taxon>
        <taxon>Gunneridae</taxon>
        <taxon>Pentapetalae</taxon>
        <taxon>rosids</taxon>
        <taxon>fabids</taxon>
        <taxon>Fabales</taxon>
        <taxon>Fabaceae</taxon>
        <taxon>Papilionoideae</taxon>
        <taxon>50 kb inversion clade</taxon>
        <taxon>NPAAA clade</taxon>
        <taxon>indigoferoid/millettioid clade</taxon>
        <taxon>Phaseoleae</taxon>
        <taxon>Vigna</taxon>
    </lineage>
</organism>
<comment type="PTM">
    <text evidence="1 2">Topaquinone (TPQ) is generated by copper-dependent autoxidation of a specific tyrosyl residue.</text>
</comment>
<feature type="region of interest" description="Disordered" evidence="3">
    <location>
        <begin position="165"/>
        <end position="186"/>
    </location>
</feature>
<gene>
    <name evidence="5" type="ORF">HKW66_Vig0178090</name>
</gene>
<dbReference type="PANTHER" id="PTHR10638">
    <property type="entry name" value="COPPER AMINE OXIDASE"/>
    <property type="match status" value="1"/>
</dbReference>
<evidence type="ECO:0000259" key="4">
    <source>
        <dbReference type="PROSITE" id="PS50003"/>
    </source>
</evidence>
<dbReference type="EMBL" id="JABFOF010000007">
    <property type="protein sequence ID" value="KAG2389736.1"/>
    <property type="molecule type" value="Genomic_DNA"/>
</dbReference>
<comment type="caution">
    <text evidence="5">The sequence shown here is derived from an EMBL/GenBank/DDBJ whole genome shotgun (WGS) entry which is preliminary data.</text>
</comment>
<feature type="compositionally biased region" description="Basic and acidic residues" evidence="3">
    <location>
        <begin position="172"/>
        <end position="186"/>
    </location>
</feature>